<organism evidence="3 4">
    <name type="scientific">Solanum pennellii</name>
    <name type="common">Tomato</name>
    <name type="synonym">Lycopersicon pennellii</name>
    <dbReference type="NCBI Taxonomy" id="28526"/>
    <lineage>
        <taxon>Eukaryota</taxon>
        <taxon>Viridiplantae</taxon>
        <taxon>Streptophyta</taxon>
        <taxon>Embryophyta</taxon>
        <taxon>Tracheophyta</taxon>
        <taxon>Spermatophyta</taxon>
        <taxon>Magnoliopsida</taxon>
        <taxon>eudicotyledons</taxon>
        <taxon>Gunneridae</taxon>
        <taxon>Pentapetalae</taxon>
        <taxon>asterids</taxon>
        <taxon>lamiids</taxon>
        <taxon>Solanales</taxon>
        <taxon>Solanaceae</taxon>
        <taxon>Solanoideae</taxon>
        <taxon>Solaneae</taxon>
        <taxon>Solanum</taxon>
        <taxon>Solanum subgen. Lycopersicon</taxon>
    </lineage>
</organism>
<gene>
    <name evidence="4" type="primary">LOC107030752</name>
</gene>
<reference evidence="4" key="2">
    <citation type="submission" date="2025-08" db="UniProtKB">
        <authorList>
            <consortium name="RefSeq"/>
        </authorList>
    </citation>
    <scope>IDENTIFICATION</scope>
</reference>
<feature type="region of interest" description="Disordered" evidence="1">
    <location>
        <begin position="1"/>
        <end position="24"/>
    </location>
</feature>
<dbReference type="Pfam" id="PF05678">
    <property type="entry name" value="VQ"/>
    <property type="match status" value="1"/>
</dbReference>
<evidence type="ECO:0000256" key="1">
    <source>
        <dbReference type="SAM" id="MobiDB-lite"/>
    </source>
</evidence>
<dbReference type="Proteomes" id="UP000694930">
    <property type="component" value="Chromosome 9"/>
</dbReference>
<dbReference type="InterPro" id="IPR008889">
    <property type="entry name" value="VQ"/>
</dbReference>
<reference evidence="3" key="1">
    <citation type="journal article" date="2014" name="Nat. Genet.">
        <title>The genome of the stress-tolerant wild tomato species Solanum pennellii.</title>
        <authorList>
            <person name="Bolger A."/>
            <person name="Scossa F."/>
            <person name="Bolger M.E."/>
            <person name="Lanz C."/>
            <person name="Maumus F."/>
            <person name="Tohge T."/>
            <person name="Quesneville H."/>
            <person name="Alseekh S."/>
            <person name="Sorensen I."/>
            <person name="Lichtenstein G."/>
            <person name="Fich E.A."/>
            <person name="Conte M."/>
            <person name="Keller H."/>
            <person name="Schneeberger K."/>
            <person name="Schwacke R."/>
            <person name="Ofner I."/>
            <person name="Vrebalov J."/>
            <person name="Xu Y."/>
            <person name="Osorio S."/>
            <person name="Aflitos S.A."/>
            <person name="Schijlen E."/>
            <person name="Jimenez-Gomez J.M."/>
            <person name="Ryngajllo M."/>
            <person name="Kimura S."/>
            <person name="Kumar R."/>
            <person name="Koenig D."/>
            <person name="Headland L.R."/>
            <person name="Maloof J.N."/>
            <person name="Sinha N."/>
            <person name="van Ham R.C."/>
            <person name="Lankhorst R.K."/>
            <person name="Mao L."/>
            <person name="Vogel A."/>
            <person name="Arsova B."/>
            <person name="Panstruga R."/>
            <person name="Fei Z."/>
            <person name="Rose J.K."/>
            <person name="Zamir D."/>
            <person name="Carrari F."/>
            <person name="Giovannoni J.J."/>
            <person name="Weigel D."/>
            <person name="Usadel B."/>
            <person name="Fernie A.R."/>
        </authorList>
    </citation>
    <scope>NUCLEOTIDE SEQUENCE [LARGE SCALE GENOMIC DNA]</scope>
    <source>
        <strain evidence="3">cv. LA0716</strain>
    </source>
</reference>
<feature type="domain" description="VQ" evidence="2">
    <location>
        <begin position="58"/>
        <end position="78"/>
    </location>
</feature>
<dbReference type="PANTHER" id="PTHR34794:SF10">
    <property type="entry name" value="VQ DOMAIN-CONTAINING PROTEIN"/>
    <property type="match status" value="1"/>
</dbReference>
<sequence length="234" mass="25709">MDSYSYAISSSNNNTSSTYAKEVKKNKKLASYHSSLHGVRRLPLKPMTKLPIAPLPPTPPKIYRVEPNDFKDVVQMLTSSPEFQTVSNDSISRSDSGSGFDSGSGCSSGSSSFNSRRLQDIAPPPLDLSPVSLQRSNNNNNNNNNNNDDYVLEQWREYLLPSSSTNNQFEMCVDSTTFEAQERSHVMSRIPSENYFGSCSPLANFPLSPASFAWCSSILFSPGTLTSPSAVQII</sequence>
<keyword evidence="3" id="KW-1185">Reference proteome</keyword>
<evidence type="ECO:0000313" key="4">
    <source>
        <dbReference type="RefSeq" id="XP_015087496.1"/>
    </source>
</evidence>
<feature type="compositionally biased region" description="Low complexity" evidence="1">
    <location>
        <begin position="1"/>
        <end position="20"/>
    </location>
</feature>
<name>A0ABM1HM15_SOLPN</name>
<dbReference type="InterPro" id="IPR039610">
    <property type="entry name" value="VQ29"/>
</dbReference>
<protein>
    <submittedName>
        <fullName evidence="4">Exonuclease 1-like</fullName>
    </submittedName>
</protein>
<accession>A0ABM1HM15</accession>
<dbReference type="RefSeq" id="XP_015087496.1">
    <property type="nucleotide sequence ID" value="XM_015232010.2"/>
</dbReference>
<dbReference type="GeneID" id="107030752"/>
<feature type="region of interest" description="Disordered" evidence="1">
    <location>
        <begin position="81"/>
        <end position="148"/>
    </location>
</feature>
<evidence type="ECO:0000313" key="3">
    <source>
        <dbReference type="Proteomes" id="UP000694930"/>
    </source>
</evidence>
<dbReference type="PANTHER" id="PTHR34794">
    <property type="entry name" value="EXPRESSED PROTEIN"/>
    <property type="match status" value="1"/>
</dbReference>
<feature type="compositionally biased region" description="Low complexity" evidence="1">
    <location>
        <begin position="137"/>
        <end position="147"/>
    </location>
</feature>
<proteinExistence type="predicted"/>
<evidence type="ECO:0000259" key="2">
    <source>
        <dbReference type="Pfam" id="PF05678"/>
    </source>
</evidence>
<feature type="compositionally biased region" description="Low complexity" evidence="1">
    <location>
        <begin position="87"/>
        <end position="116"/>
    </location>
</feature>